<dbReference type="GO" id="GO:0005737">
    <property type="term" value="C:cytoplasm"/>
    <property type="evidence" value="ECO:0007669"/>
    <property type="project" value="UniProtKB-SubCell"/>
</dbReference>
<dbReference type="Gene3D" id="3.30.300.20">
    <property type="match status" value="1"/>
</dbReference>
<evidence type="ECO:0000256" key="3">
    <source>
        <dbReference type="ARBA" id="ARBA00022960"/>
    </source>
</evidence>
<evidence type="ECO:0000313" key="9">
    <source>
        <dbReference type="Proteomes" id="UP000199695"/>
    </source>
</evidence>
<dbReference type="CDD" id="cd02644">
    <property type="entry name" value="R3H_jag"/>
    <property type="match status" value="1"/>
</dbReference>
<comment type="similarity">
    <text evidence="6">Belongs to the KhpB RNA-binding protein family.</text>
</comment>
<dbReference type="Gene3D" id="3.30.30.80">
    <property type="entry name" value="probable RNA-binding protein from clostridium symbiosum atcc 14940"/>
    <property type="match status" value="1"/>
</dbReference>
<organism evidence="8 9">
    <name type="scientific">Lihuaxuella thermophila</name>
    <dbReference type="NCBI Taxonomy" id="1173111"/>
    <lineage>
        <taxon>Bacteria</taxon>
        <taxon>Bacillati</taxon>
        <taxon>Bacillota</taxon>
        <taxon>Bacilli</taxon>
        <taxon>Bacillales</taxon>
        <taxon>Thermoactinomycetaceae</taxon>
        <taxon>Lihuaxuella</taxon>
    </lineage>
</organism>
<gene>
    <name evidence="6" type="primary">khpB</name>
    <name evidence="6" type="synonym">eloR</name>
    <name evidence="8" type="ORF">SAMN05444955_102234</name>
</gene>
<evidence type="ECO:0000256" key="5">
    <source>
        <dbReference type="ARBA" id="ARBA00023316"/>
    </source>
</evidence>
<evidence type="ECO:0000256" key="4">
    <source>
        <dbReference type="ARBA" id="ARBA00023186"/>
    </source>
</evidence>
<evidence type="ECO:0000313" key="8">
    <source>
        <dbReference type="EMBL" id="SEM83333.1"/>
    </source>
</evidence>
<keyword evidence="3 6" id="KW-0133">Cell shape</keyword>
<dbReference type="GO" id="GO:0003723">
    <property type="term" value="F:RNA binding"/>
    <property type="evidence" value="ECO:0007669"/>
    <property type="project" value="UniProtKB-UniRule"/>
</dbReference>
<comment type="subcellular location">
    <subcellularLocation>
        <location evidence="6">Cytoplasm</location>
    </subcellularLocation>
</comment>
<dbReference type="Pfam" id="PF01424">
    <property type="entry name" value="R3H"/>
    <property type="match status" value="1"/>
</dbReference>
<keyword evidence="9" id="KW-1185">Reference proteome</keyword>
<evidence type="ECO:0000259" key="7">
    <source>
        <dbReference type="PROSITE" id="PS51061"/>
    </source>
</evidence>
<feature type="region of interest" description="Jag_N domain" evidence="6">
    <location>
        <begin position="5"/>
        <end position="55"/>
    </location>
</feature>
<dbReference type="Pfam" id="PF14804">
    <property type="entry name" value="Jag_N"/>
    <property type="match status" value="1"/>
</dbReference>
<dbReference type="InterPro" id="IPR032782">
    <property type="entry name" value="KhpB_N"/>
</dbReference>
<dbReference type="InterPro" id="IPR039247">
    <property type="entry name" value="KhpB"/>
</dbReference>
<feature type="domain" description="R3H" evidence="7">
    <location>
        <begin position="143"/>
        <end position="209"/>
    </location>
</feature>
<name>A0A1H8BKL5_9BACL</name>
<reference evidence="8 9" key="1">
    <citation type="submission" date="2016-10" db="EMBL/GenBank/DDBJ databases">
        <authorList>
            <person name="de Groot N.N."/>
        </authorList>
    </citation>
    <scope>NUCLEOTIDE SEQUENCE [LARGE SCALE GENOMIC DNA]</scope>
    <source>
        <strain evidence="8 9">DSM 46701</strain>
    </source>
</reference>
<accession>A0A1H8BKL5</accession>
<dbReference type="PANTHER" id="PTHR35800">
    <property type="entry name" value="PROTEIN JAG"/>
    <property type="match status" value="1"/>
</dbReference>
<dbReference type="EMBL" id="FOCQ01000002">
    <property type="protein sequence ID" value="SEM83333.1"/>
    <property type="molecule type" value="Genomic_DNA"/>
</dbReference>
<evidence type="ECO:0000256" key="2">
    <source>
        <dbReference type="ARBA" id="ARBA00022884"/>
    </source>
</evidence>
<keyword evidence="5 6" id="KW-0961">Cell wall biogenesis/degradation</keyword>
<protein>
    <recommendedName>
        <fullName evidence="6">RNA-binding protein KhpB</fullName>
    </recommendedName>
    <alternativeName>
        <fullName evidence="6">RNA-binding protein EloR</fullName>
    </alternativeName>
</protein>
<keyword evidence="4 6" id="KW-0143">Chaperone</keyword>
<evidence type="ECO:0000256" key="1">
    <source>
        <dbReference type="ARBA" id="ARBA00022490"/>
    </source>
</evidence>
<dbReference type="Proteomes" id="UP000199695">
    <property type="component" value="Unassembled WGS sequence"/>
</dbReference>
<dbReference type="InterPro" id="IPR038008">
    <property type="entry name" value="Jag_KH"/>
</dbReference>
<keyword evidence="1 6" id="KW-0963">Cytoplasm</keyword>
<comment type="function">
    <text evidence="6">A probable RNA chaperone. Forms a complex with KhpA which binds to cellular RNA and controls its expression. Plays a role in peptidoglycan (PG) homeostasis and cell length regulation.</text>
</comment>
<dbReference type="STRING" id="1173111.SAMN05444955_102234"/>
<keyword evidence="2 6" id="KW-0694">RNA-binding</keyword>
<dbReference type="SUPFAM" id="SSF82708">
    <property type="entry name" value="R3H domain"/>
    <property type="match status" value="1"/>
</dbReference>
<dbReference type="Pfam" id="PF13083">
    <property type="entry name" value="KH_KhpA-B"/>
    <property type="match status" value="1"/>
</dbReference>
<dbReference type="HAMAP" id="MF_00867">
    <property type="entry name" value="KhpB"/>
    <property type="match status" value="1"/>
</dbReference>
<dbReference type="InterPro" id="IPR038247">
    <property type="entry name" value="Jag_N_dom_sf"/>
</dbReference>
<comment type="subunit">
    <text evidence="6">Forms a complex with KhpA.</text>
</comment>
<dbReference type="OrthoDB" id="9794483at2"/>
<dbReference type="InterPro" id="IPR001374">
    <property type="entry name" value="R3H_dom"/>
</dbReference>
<dbReference type="CDD" id="cd02414">
    <property type="entry name" value="KH-II_Jag"/>
    <property type="match status" value="1"/>
</dbReference>
<evidence type="ECO:0000256" key="6">
    <source>
        <dbReference type="HAMAP-Rule" id="MF_00867"/>
    </source>
</evidence>
<dbReference type="InterPro" id="IPR034079">
    <property type="entry name" value="R3H_KhpB"/>
</dbReference>
<dbReference type="SMART" id="SM01245">
    <property type="entry name" value="Jag_N"/>
    <property type="match status" value="1"/>
</dbReference>
<dbReference type="SMART" id="SM00393">
    <property type="entry name" value="R3H"/>
    <property type="match status" value="1"/>
</dbReference>
<dbReference type="AlphaFoldDB" id="A0A1H8BKL5"/>
<dbReference type="PANTHER" id="PTHR35800:SF1">
    <property type="entry name" value="RNA-BINDING PROTEIN KHPB"/>
    <property type="match status" value="1"/>
</dbReference>
<dbReference type="GO" id="GO:0071555">
    <property type="term" value="P:cell wall organization"/>
    <property type="evidence" value="ECO:0007669"/>
    <property type="project" value="UniProtKB-KW"/>
</dbReference>
<comment type="domain">
    <text evidence="6">Has an N-terminal Jag-N domain and 2 RNA-binding domains (KH and R3H).</text>
</comment>
<dbReference type="InterPro" id="IPR036867">
    <property type="entry name" value="R3H_dom_sf"/>
</dbReference>
<proteinExistence type="inferred from homology"/>
<dbReference type="NCBIfam" id="NF041568">
    <property type="entry name" value="Jag_EloR"/>
    <property type="match status" value="1"/>
</dbReference>
<dbReference type="InterPro" id="IPR015946">
    <property type="entry name" value="KH_dom-like_a/b"/>
</dbReference>
<dbReference type="PROSITE" id="PS51061">
    <property type="entry name" value="R3H"/>
    <property type="match status" value="1"/>
</dbReference>
<dbReference type="GO" id="GO:0008360">
    <property type="term" value="P:regulation of cell shape"/>
    <property type="evidence" value="ECO:0007669"/>
    <property type="project" value="UniProtKB-KW"/>
</dbReference>
<dbReference type="GO" id="GO:0009252">
    <property type="term" value="P:peptidoglycan biosynthetic process"/>
    <property type="evidence" value="ECO:0007669"/>
    <property type="project" value="UniProtKB-UniRule"/>
</dbReference>
<sequence length="209" mass="23477">MKKVVVQAKTVEDAVRLALEQLNAPREKVQIQVLEQPSKGFFGLFGKREAKVEVVRIPDPVEEAVAFLTQVVEKMGIEAEVEVEPHENPSGSVVLNLKGDQLGILIGKRGQTLDSLQYLVNIAANRDADKQVKFILDADGYRKRREEALTALADRFARQVLRTKKQVVLEPMPSNERKIIHHAIQKEKHLTTHSVGEEPNRCVVISFKS</sequence>
<dbReference type="Gene3D" id="3.30.1370.50">
    <property type="entry name" value="R3H-like domain"/>
    <property type="match status" value="1"/>
</dbReference>